<accession>A0A0D6PDU6</accession>
<dbReference type="InterPro" id="IPR011042">
    <property type="entry name" value="6-blade_b-propeller_TolB-like"/>
</dbReference>
<reference evidence="2 3" key="1">
    <citation type="submission" date="2012-11" db="EMBL/GenBank/DDBJ databases">
        <title>Whole genome sequence of Acidocella aminolytica 101 = DSM 11237.</title>
        <authorList>
            <person name="Azuma Y."/>
            <person name="Higashiura N."/>
            <person name="Hirakawa H."/>
            <person name="Matsushita K."/>
        </authorList>
    </citation>
    <scope>NUCLEOTIDE SEQUENCE [LARGE SCALE GENOMIC DNA]</scope>
    <source>
        <strain evidence="3">101 / DSM 11237</strain>
    </source>
</reference>
<dbReference type="AlphaFoldDB" id="A0A0D6PDU6"/>
<feature type="chain" id="PRO_5010299538" description="NHL repeat containing protein" evidence="1">
    <location>
        <begin position="30"/>
        <end position="379"/>
    </location>
</feature>
<protein>
    <recommendedName>
        <fullName evidence="4">NHL repeat containing protein</fullName>
    </recommendedName>
</protein>
<keyword evidence="1" id="KW-0732">Signal</keyword>
<dbReference type="STRING" id="1120923.SAMN02746095_02915"/>
<dbReference type="EMBL" id="BANC01000022">
    <property type="protein sequence ID" value="GAN79526.1"/>
    <property type="molecule type" value="Genomic_DNA"/>
</dbReference>
<comment type="caution">
    <text evidence="2">The sequence shown here is derived from an EMBL/GenBank/DDBJ whole genome shotgun (WGS) entry which is preliminary data.</text>
</comment>
<organism evidence="2 3">
    <name type="scientific">Acidocella aminolytica 101 = DSM 11237</name>
    <dbReference type="NCBI Taxonomy" id="1120923"/>
    <lineage>
        <taxon>Bacteria</taxon>
        <taxon>Pseudomonadati</taxon>
        <taxon>Pseudomonadota</taxon>
        <taxon>Alphaproteobacteria</taxon>
        <taxon>Acetobacterales</taxon>
        <taxon>Acidocellaceae</taxon>
        <taxon>Acidocella</taxon>
    </lineage>
</organism>
<proteinExistence type="predicted"/>
<feature type="signal peptide" evidence="1">
    <location>
        <begin position="1"/>
        <end position="29"/>
    </location>
</feature>
<evidence type="ECO:0008006" key="4">
    <source>
        <dbReference type="Google" id="ProtNLM"/>
    </source>
</evidence>
<dbReference type="SUPFAM" id="SSF101898">
    <property type="entry name" value="NHL repeat"/>
    <property type="match status" value="1"/>
</dbReference>
<dbReference type="Proteomes" id="UP000032668">
    <property type="component" value="Unassembled WGS sequence"/>
</dbReference>
<name>A0A0D6PDU6_9PROT</name>
<dbReference type="Gene3D" id="2.120.10.30">
    <property type="entry name" value="TolB, C-terminal domain"/>
    <property type="match status" value="1"/>
</dbReference>
<keyword evidence="3" id="KW-1185">Reference proteome</keyword>
<evidence type="ECO:0000313" key="2">
    <source>
        <dbReference type="EMBL" id="GAN79526.1"/>
    </source>
</evidence>
<dbReference type="OrthoDB" id="110418at2"/>
<evidence type="ECO:0000256" key="1">
    <source>
        <dbReference type="SAM" id="SignalP"/>
    </source>
</evidence>
<gene>
    <name evidence="2" type="ORF">Aam_022_013</name>
</gene>
<sequence length="379" mass="39013">MRDENNGRRWAWAGLALVATMLVPATALADGKGGEFLSNTRHHVTLGSMVPANGDQNPYAIVVAPVSAGKVQKGDVLVTNFNDSKNLQGLGTTIMDYSPATKKVSVFAKIDRKLAGCPGGVGLTTAMTMLKSGWVIVGSLPSQDGTTATKGPGCLIVLNSHGAVSGTISGPNINGPWGNIATVDDGKHATLFVSNVGFGVGAPTDNSPVVKKATVLRLSLDIPPGKPPVVTNQMVIADGFGEQADKSVFIIGPTGLALGKNGDLFVSDALGNRIAAIPDALTRTSSDGTGTTVTSGGFLQRPLALTMTPGGHLLTTNGLNGQVVEIDPTTGKQLAAQWIDADEAQQPPGSGDLFGITLTPDGHGFYYVEDDMNTLMLAN</sequence>
<evidence type="ECO:0000313" key="3">
    <source>
        <dbReference type="Proteomes" id="UP000032668"/>
    </source>
</evidence>